<name>A0A0H5R8E7_9EUKA</name>
<dbReference type="Pfam" id="PF02845">
    <property type="entry name" value="CUE"/>
    <property type="match status" value="1"/>
</dbReference>
<dbReference type="SMART" id="SM00463">
    <property type="entry name" value="SMR"/>
    <property type="match status" value="1"/>
</dbReference>
<dbReference type="InterPro" id="IPR052772">
    <property type="entry name" value="Endo/PolyKinase_Domain-Protein"/>
</dbReference>
<organism evidence="3">
    <name type="scientific">Spongospora subterranea</name>
    <dbReference type="NCBI Taxonomy" id="70186"/>
    <lineage>
        <taxon>Eukaryota</taxon>
        <taxon>Sar</taxon>
        <taxon>Rhizaria</taxon>
        <taxon>Endomyxa</taxon>
        <taxon>Phytomyxea</taxon>
        <taxon>Plasmodiophorida</taxon>
        <taxon>Plasmodiophoridae</taxon>
        <taxon>Spongospora</taxon>
    </lineage>
</organism>
<dbReference type="GO" id="GO:0005634">
    <property type="term" value="C:nucleus"/>
    <property type="evidence" value="ECO:0007669"/>
    <property type="project" value="TreeGrafter"/>
</dbReference>
<dbReference type="PANTHER" id="PTHR46535:SF1">
    <property type="entry name" value="NEDD4-BINDING PROTEIN 2"/>
    <property type="match status" value="1"/>
</dbReference>
<feature type="domain" description="Smr" evidence="1">
    <location>
        <begin position="349"/>
        <end position="426"/>
    </location>
</feature>
<protein>
    <recommendedName>
        <fullName evidence="4">CUE domain-containing protein</fullName>
    </recommendedName>
</protein>
<dbReference type="Gene3D" id="3.30.1370.110">
    <property type="match status" value="1"/>
</dbReference>
<dbReference type="PROSITE" id="PS51140">
    <property type="entry name" value="CUE"/>
    <property type="match status" value="1"/>
</dbReference>
<dbReference type="PANTHER" id="PTHR46535">
    <property type="entry name" value="NEDD4-BINDING PROTEIN 2"/>
    <property type="match status" value="1"/>
</dbReference>
<feature type="domain" description="CUE" evidence="2">
    <location>
        <begin position="126"/>
        <end position="169"/>
    </location>
</feature>
<evidence type="ECO:0000259" key="2">
    <source>
        <dbReference type="PROSITE" id="PS51140"/>
    </source>
</evidence>
<dbReference type="InterPro" id="IPR003892">
    <property type="entry name" value="CUE"/>
</dbReference>
<dbReference type="SUPFAM" id="SSF160443">
    <property type="entry name" value="SMR domain-like"/>
    <property type="match status" value="1"/>
</dbReference>
<accession>A0A0H5R8E7</accession>
<dbReference type="SMART" id="SM00546">
    <property type="entry name" value="CUE"/>
    <property type="match status" value="3"/>
</dbReference>
<reference evidence="3" key="1">
    <citation type="submission" date="2015-04" db="EMBL/GenBank/DDBJ databases">
        <title>The genome sequence of the plant pathogenic Rhizarian Plasmodiophora brassicae reveals insights in its biotrophic life cycle and the origin of chitin synthesis.</title>
        <authorList>
            <person name="Schwelm A."/>
            <person name="Fogelqvist J."/>
            <person name="Knaust A."/>
            <person name="Julke S."/>
            <person name="Lilja T."/>
            <person name="Dhandapani V."/>
            <person name="Bonilla-Rosso G."/>
            <person name="Karlsson M."/>
            <person name="Shevchenko A."/>
            <person name="Choi S.R."/>
            <person name="Kim H.G."/>
            <person name="Park J.Y."/>
            <person name="Lim Y.P."/>
            <person name="Ludwig-Muller J."/>
            <person name="Dixelius C."/>
        </authorList>
    </citation>
    <scope>NUCLEOTIDE SEQUENCE</scope>
    <source>
        <tissue evidence="3">Potato root galls</tissue>
    </source>
</reference>
<dbReference type="GO" id="GO:0004519">
    <property type="term" value="F:endonuclease activity"/>
    <property type="evidence" value="ECO:0007669"/>
    <property type="project" value="TreeGrafter"/>
</dbReference>
<dbReference type="GO" id="GO:0043130">
    <property type="term" value="F:ubiquitin binding"/>
    <property type="evidence" value="ECO:0007669"/>
    <property type="project" value="InterPro"/>
</dbReference>
<dbReference type="CDD" id="cd14279">
    <property type="entry name" value="CUE"/>
    <property type="match status" value="1"/>
</dbReference>
<dbReference type="Pfam" id="PF01713">
    <property type="entry name" value="Smr"/>
    <property type="match status" value="1"/>
</dbReference>
<dbReference type="EMBL" id="HACM01009540">
    <property type="protein sequence ID" value="CRZ09982.1"/>
    <property type="molecule type" value="Transcribed_RNA"/>
</dbReference>
<dbReference type="AlphaFoldDB" id="A0A0H5R8E7"/>
<sequence>MTPMTDDHNDNGADLDAQIDGEVIAHLTQVFPDIHHSVIEQHIRQLGSHDVSAIVDRLLECETAEPLLDSAEMKENDALYQDFTQISLMEMFPSVDYERRQHIINSVDGDFDLALSMMMDMDSDAAASDEVRQLSMMFPLIPDPVLHDVFVENNRSVELVIDHILRSKTSKTSRPQSAKLNMANHIKLHGFKRMFPAASAAIIREILEAHDFAVQPSKDALCSLFTASSPDTVAAPKKHVPESATVSDVGCEFSFETLSELDKLYRGCHTSSESVSMENNCRLYKFLTHQKAQTCWAARQAHSNGQNSFAQSLNEKARNINEKMIPLRERIMVATFIKYNPSASKLRSLDLHEMHVPEARKLLRDCIRRIQAAYPMQIRRLSIIVGIGRHSADTFAPKLRPAVITYLKYLKLEFQANEGEITAYIH</sequence>
<evidence type="ECO:0000259" key="1">
    <source>
        <dbReference type="PROSITE" id="PS50828"/>
    </source>
</evidence>
<dbReference type="Gene3D" id="1.10.8.10">
    <property type="entry name" value="DNA helicase RuvA subunit, C-terminal domain"/>
    <property type="match status" value="1"/>
</dbReference>
<proteinExistence type="predicted"/>
<evidence type="ECO:0000313" key="3">
    <source>
        <dbReference type="EMBL" id="CRZ09982.1"/>
    </source>
</evidence>
<dbReference type="InterPro" id="IPR036063">
    <property type="entry name" value="Smr_dom_sf"/>
</dbReference>
<evidence type="ECO:0008006" key="4">
    <source>
        <dbReference type="Google" id="ProtNLM"/>
    </source>
</evidence>
<dbReference type="InterPro" id="IPR002625">
    <property type="entry name" value="Smr_dom"/>
</dbReference>
<dbReference type="PROSITE" id="PS50828">
    <property type="entry name" value="SMR"/>
    <property type="match status" value="1"/>
</dbReference>